<dbReference type="AlphaFoldDB" id="A0A812QVS3"/>
<sequence>CEHLDESLRSAQQATADMQGALDAFRKDRRLQGPMEDPLELLEWKAPREARETAARPLRAVLAVKRSRAADGPASARGTADGQPVQGKE</sequence>
<accession>A0A812QVS3</accession>
<feature type="non-terminal residue" evidence="2">
    <location>
        <position position="1"/>
    </location>
</feature>
<dbReference type="Proteomes" id="UP000601435">
    <property type="component" value="Unassembled WGS sequence"/>
</dbReference>
<evidence type="ECO:0000313" key="2">
    <source>
        <dbReference type="EMBL" id="CAE7406526.1"/>
    </source>
</evidence>
<comment type="caution">
    <text evidence="2">The sequence shown here is derived from an EMBL/GenBank/DDBJ whole genome shotgun (WGS) entry which is preliminary data.</text>
</comment>
<feature type="region of interest" description="Disordered" evidence="1">
    <location>
        <begin position="1"/>
        <end position="36"/>
    </location>
</feature>
<protein>
    <submittedName>
        <fullName evidence="2">Uncharacterized protein</fullName>
    </submittedName>
</protein>
<keyword evidence="3" id="KW-1185">Reference proteome</keyword>
<dbReference type="OrthoDB" id="10588866at2759"/>
<feature type="non-terminal residue" evidence="2">
    <location>
        <position position="89"/>
    </location>
</feature>
<name>A0A812QVS3_9DINO</name>
<evidence type="ECO:0000256" key="1">
    <source>
        <dbReference type="SAM" id="MobiDB-lite"/>
    </source>
</evidence>
<feature type="region of interest" description="Disordered" evidence="1">
    <location>
        <begin position="65"/>
        <end position="89"/>
    </location>
</feature>
<evidence type="ECO:0000313" key="3">
    <source>
        <dbReference type="Proteomes" id="UP000601435"/>
    </source>
</evidence>
<organism evidence="2 3">
    <name type="scientific">Symbiodinium necroappetens</name>
    <dbReference type="NCBI Taxonomy" id="1628268"/>
    <lineage>
        <taxon>Eukaryota</taxon>
        <taxon>Sar</taxon>
        <taxon>Alveolata</taxon>
        <taxon>Dinophyceae</taxon>
        <taxon>Suessiales</taxon>
        <taxon>Symbiodiniaceae</taxon>
        <taxon>Symbiodinium</taxon>
    </lineage>
</organism>
<dbReference type="EMBL" id="CAJNJA010017715">
    <property type="protein sequence ID" value="CAE7406526.1"/>
    <property type="molecule type" value="Genomic_DNA"/>
</dbReference>
<gene>
    <name evidence="2" type="ORF">SNEC2469_LOCUS11158</name>
</gene>
<reference evidence="2" key="1">
    <citation type="submission" date="2021-02" db="EMBL/GenBank/DDBJ databases">
        <authorList>
            <person name="Dougan E. K."/>
            <person name="Rhodes N."/>
            <person name="Thang M."/>
            <person name="Chan C."/>
        </authorList>
    </citation>
    <scope>NUCLEOTIDE SEQUENCE</scope>
</reference>
<proteinExistence type="predicted"/>